<name>A0A2P2P425_RHIMU</name>
<dbReference type="EMBL" id="GGEC01069021">
    <property type="protein sequence ID" value="MBX49505.1"/>
    <property type="molecule type" value="Transcribed_RNA"/>
</dbReference>
<evidence type="ECO:0000256" key="1">
    <source>
        <dbReference type="SAM" id="MobiDB-lite"/>
    </source>
</evidence>
<evidence type="ECO:0000313" key="2">
    <source>
        <dbReference type="EMBL" id="MBX49505.1"/>
    </source>
</evidence>
<protein>
    <submittedName>
        <fullName evidence="2">Uncharacterized protein</fullName>
    </submittedName>
</protein>
<reference evidence="2" key="1">
    <citation type="submission" date="2018-02" db="EMBL/GenBank/DDBJ databases">
        <title>Rhizophora mucronata_Transcriptome.</title>
        <authorList>
            <person name="Meera S.P."/>
            <person name="Sreeshan A."/>
            <person name="Augustine A."/>
        </authorList>
    </citation>
    <scope>NUCLEOTIDE SEQUENCE</scope>
    <source>
        <tissue evidence="2">Leaf</tissue>
    </source>
</reference>
<accession>A0A2P2P425</accession>
<dbReference type="AlphaFoldDB" id="A0A2P2P425"/>
<organism evidence="2">
    <name type="scientific">Rhizophora mucronata</name>
    <name type="common">Asiatic mangrove</name>
    <dbReference type="NCBI Taxonomy" id="61149"/>
    <lineage>
        <taxon>Eukaryota</taxon>
        <taxon>Viridiplantae</taxon>
        <taxon>Streptophyta</taxon>
        <taxon>Embryophyta</taxon>
        <taxon>Tracheophyta</taxon>
        <taxon>Spermatophyta</taxon>
        <taxon>Magnoliopsida</taxon>
        <taxon>eudicotyledons</taxon>
        <taxon>Gunneridae</taxon>
        <taxon>Pentapetalae</taxon>
        <taxon>rosids</taxon>
        <taxon>fabids</taxon>
        <taxon>Malpighiales</taxon>
        <taxon>Rhizophoraceae</taxon>
        <taxon>Rhizophora</taxon>
    </lineage>
</organism>
<sequence length="85" mass="9592">MVYVEASPGGLAGFTTVQGLSLCIQENCEGAYQKLYRASSSSPSHVPQQKRQRQKQVRPVQNPQESRRTMRLTEDRKIGWAVKTL</sequence>
<proteinExistence type="predicted"/>
<feature type="region of interest" description="Disordered" evidence="1">
    <location>
        <begin position="38"/>
        <end position="69"/>
    </location>
</feature>